<dbReference type="FunFam" id="1.20.1740.10:FF:000039">
    <property type="entry name" value="Neutral amino acid transporter (Eurofung)"/>
    <property type="match status" value="1"/>
</dbReference>
<dbReference type="OrthoDB" id="294730at2759"/>
<comment type="caution">
    <text evidence="9">The sequence shown here is derived from an EMBL/GenBank/DDBJ whole genome shotgun (WGS) entry which is preliminary data.</text>
</comment>
<proteinExistence type="inferred from homology"/>
<dbReference type="EMBL" id="JAPQKT010000004">
    <property type="protein sequence ID" value="KAJ5233331.1"/>
    <property type="molecule type" value="Genomic_DNA"/>
</dbReference>
<feature type="compositionally biased region" description="Basic and acidic residues" evidence="6">
    <location>
        <begin position="18"/>
        <end position="32"/>
    </location>
</feature>
<feature type="transmembrane region" description="Helical" evidence="7">
    <location>
        <begin position="468"/>
        <end position="486"/>
    </location>
</feature>
<name>A0A9W9TNR3_PENCI</name>
<comment type="subcellular location">
    <subcellularLocation>
        <location evidence="1">Membrane</location>
        <topology evidence="1">Multi-pass membrane protein</topology>
    </subcellularLocation>
</comment>
<evidence type="ECO:0000256" key="7">
    <source>
        <dbReference type="SAM" id="Phobius"/>
    </source>
</evidence>
<feature type="transmembrane region" description="Helical" evidence="7">
    <location>
        <begin position="101"/>
        <end position="128"/>
    </location>
</feature>
<feature type="transmembrane region" description="Helical" evidence="7">
    <location>
        <begin position="397"/>
        <end position="417"/>
    </location>
</feature>
<dbReference type="Gene3D" id="1.20.1740.10">
    <property type="entry name" value="Amino acid/polyamine transporter I"/>
    <property type="match status" value="1"/>
</dbReference>
<dbReference type="InterPro" id="IPR013057">
    <property type="entry name" value="AA_transpt_TM"/>
</dbReference>
<evidence type="ECO:0000313" key="10">
    <source>
        <dbReference type="Proteomes" id="UP001147733"/>
    </source>
</evidence>
<dbReference type="RefSeq" id="XP_056500831.1">
    <property type="nucleotide sequence ID" value="XM_056644017.1"/>
</dbReference>
<feature type="region of interest" description="Disordered" evidence="6">
    <location>
        <begin position="1"/>
        <end position="34"/>
    </location>
</feature>
<protein>
    <submittedName>
        <fullName evidence="9">Neutral amino acid permease</fullName>
    </submittedName>
</protein>
<reference evidence="9" key="1">
    <citation type="submission" date="2022-11" db="EMBL/GenBank/DDBJ databases">
        <authorList>
            <person name="Petersen C."/>
        </authorList>
    </citation>
    <scope>NUCLEOTIDE SEQUENCE</scope>
    <source>
        <strain evidence="9">IBT 23319</strain>
    </source>
</reference>
<keyword evidence="3 7" id="KW-0812">Transmembrane</keyword>
<sequence>MVEENTIQPQHPSLEAESPIKKPKDLHHKEPRSACPCDDATKAETGSIMTNNLGDQVVLSNEDTINYRTCSWQKTAALLFSEYICIAIMSFPWSYSVLGLIPGILLTLTIAMIVLYTSLTIWCVVYCLKDQFFKLLSKTCRKFCLRHPEVRDVCDISKILFFDSNIVWYIAAAMFLLNNTFIQALHCLVGAEYLNTVAGHPFCTVALAFITAIVSFLCSLPRTFGTLSKIGTFSAIATFISILLAIIFAGIQDNPFGWNEAKGDPVIRNFPAPDTTFVQGMSAFLNISFTFIGQITIPSFIAEMKQPEDFWKSVAAVTVAEIILFTVVGALIYVFVGNQYMTSPAFASLGNDIHMKVAFSFMLPTLIFLGVLYASVSARFIFFRIFEGTRHKANHTVVGWASWAGILLSLWIVAWIISEVIPFFTNLLSIMSAIFGSYFGFILWGFAWIRMRQIDHPNLMKRQSIRHWAELVLNILIICIGLLFLMPGTYASVQSVIDSYNSGGFGSAFSCASNGLH</sequence>
<feature type="domain" description="Amino acid transporter transmembrane" evidence="8">
    <location>
        <begin position="69"/>
        <end position="493"/>
    </location>
</feature>
<dbReference type="GO" id="GO:0016020">
    <property type="term" value="C:membrane"/>
    <property type="evidence" value="ECO:0007669"/>
    <property type="project" value="UniProtKB-SubCell"/>
</dbReference>
<feature type="transmembrane region" description="Helical" evidence="7">
    <location>
        <begin position="76"/>
        <end position="95"/>
    </location>
</feature>
<feature type="compositionally biased region" description="Polar residues" evidence="6">
    <location>
        <begin position="1"/>
        <end position="11"/>
    </location>
</feature>
<evidence type="ECO:0000256" key="4">
    <source>
        <dbReference type="ARBA" id="ARBA00022989"/>
    </source>
</evidence>
<evidence type="ECO:0000256" key="5">
    <source>
        <dbReference type="ARBA" id="ARBA00023136"/>
    </source>
</evidence>
<dbReference type="Pfam" id="PF01490">
    <property type="entry name" value="Aa_trans"/>
    <property type="match status" value="1"/>
</dbReference>
<dbReference type="PANTHER" id="PTHR22950:SF20">
    <property type="entry name" value="AMINO ACID TRANSPORTER (EUROFUNG)"/>
    <property type="match status" value="1"/>
</dbReference>
<dbReference type="GO" id="GO:0015179">
    <property type="term" value="F:L-amino acid transmembrane transporter activity"/>
    <property type="evidence" value="ECO:0007669"/>
    <property type="project" value="TreeGrafter"/>
</dbReference>
<evidence type="ECO:0000259" key="8">
    <source>
        <dbReference type="Pfam" id="PF01490"/>
    </source>
</evidence>
<feature type="transmembrane region" description="Helical" evidence="7">
    <location>
        <begin position="357"/>
        <end position="376"/>
    </location>
</feature>
<feature type="transmembrane region" description="Helical" evidence="7">
    <location>
        <begin position="283"/>
        <end position="302"/>
    </location>
</feature>
<feature type="transmembrane region" description="Helical" evidence="7">
    <location>
        <begin position="230"/>
        <end position="251"/>
    </location>
</feature>
<gene>
    <name evidence="9" type="ORF">N7469_005097</name>
</gene>
<feature type="transmembrane region" description="Helical" evidence="7">
    <location>
        <begin position="166"/>
        <end position="185"/>
    </location>
</feature>
<feature type="transmembrane region" description="Helical" evidence="7">
    <location>
        <begin position="314"/>
        <end position="337"/>
    </location>
</feature>
<accession>A0A9W9TNR3</accession>
<dbReference type="AlphaFoldDB" id="A0A9W9TNR3"/>
<dbReference type="Proteomes" id="UP001147733">
    <property type="component" value="Unassembled WGS sequence"/>
</dbReference>
<feature type="transmembrane region" description="Helical" evidence="7">
    <location>
        <begin position="197"/>
        <end position="218"/>
    </location>
</feature>
<organism evidence="9 10">
    <name type="scientific">Penicillium citrinum</name>
    <dbReference type="NCBI Taxonomy" id="5077"/>
    <lineage>
        <taxon>Eukaryota</taxon>
        <taxon>Fungi</taxon>
        <taxon>Dikarya</taxon>
        <taxon>Ascomycota</taxon>
        <taxon>Pezizomycotina</taxon>
        <taxon>Eurotiomycetes</taxon>
        <taxon>Eurotiomycetidae</taxon>
        <taxon>Eurotiales</taxon>
        <taxon>Aspergillaceae</taxon>
        <taxon>Penicillium</taxon>
    </lineage>
</organism>
<dbReference type="GeneID" id="81383184"/>
<reference evidence="9" key="2">
    <citation type="journal article" date="2023" name="IMA Fungus">
        <title>Comparative genomic study of the Penicillium genus elucidates a diverse pangenome and 15 lateral gene transfer events.</title>
        <authorList>
            <person name="Petersen C."/>
            <person name="Sorensen T."/>
            <person name="Nielsen M.R."/>
            <person name="Sondergaard T.E."/>
            <person name="Sorensen J.L."/>
            <person name="Fitzpatrick D.A."/>
            <person name="Frisvad J.C."/>
            <person name="Nielsen K.L."/>
        </authorList>
    </citation>
    <scope>NUCLEOTIDE SEQUENCE</scope>
    <source>
        <strain evidence="9">IBT 23319</strain>
    </source>
</reference>
<comment type="similarity">
    <text evidence="2">Belongs to the amino acid/polyamine transporter 2 family.</text>
</comment>
<evidence type="ECO:0000256" key="6">
    <source>
        <dbReference type="SAM" id="MobiDB-lite"/>
    </source>
</evidence>
<keyword evidence="10" id="KW-1185">Reference proteome</keyword>
<feature type="transmembrane region" description="Helical" evidence="7">
    <location>
        <begin position="423"/>
        <end position="447"/>
    </location>
</feature>
<dbReference type="PANTHER" id="PTHR22950">
    <property type="entry name" value="AMINO ACID TRANSPORTER"/>
    <property type="match status" value="1"/>
</dbReference>
<evidence type="ECO:0000256" key="3">
    <source>
        <dbReference type="ARBA" id="ARBA00022692"/>
    </source>
</evidence>
<keyword evidence="4 7" id="KW-1133">Transmembrane helix</keyword>
<evidence type="ECO:0000256" key="2">
    <source>
        <dbReference type="ARBA" id="ARBA00008066"/>
    </source>
</evidence>
<evidence type="ECO:0000313" key="9">
    <source>
        <dbReference type="EMBL" id="KAJ5233331.1"/>
    </source>
</evidence>
<keyword evidence="5 7" id="KW-0472">Membrane</keyword>
<evidence type="ECO:0000256" key="1">
    <source>
        <dbReference type="ARBA" id="ARBA00004141"/>
    </source>
</evidence>